<evidence type="ECO:0000256" key="4">
    <source>
        <dbReference type="ARBA" id="ARBA00022777"/>
    </source>
</evidence>
<feature type="compositionally biased region" description="Polar residues" evidence="6">
    <location>
        <begin position="129"/>
        <end position="141"/>
    </location>
</feature>
<dbReference type="SUPFAM" id="SSF56112">
    <property type="entry name" value="Protein kinase-like (PK-like)"/>
    <property type="match status" value="1"/>
</dbReference>
<dbReference type="AlphaFoldDB" id="A0ABD1LWK1"/>
<reference evidence="8 9" key="1">
    <citation type="submission" date="2024-08" db="EMBL/GenBank/DDBJ databases">
        <title>Insights into the chromosomal genome structure of Flemingia macrophylla.</title>
        <authorList>
            <person name="Ding Y."/>
            <person name="Zhao Y."/>
            <person name="Bi W."/>
            <person name="Wu M."/>
            <person name="Zhao G."/>
            <person name="Gong Y."/>
            <person name="Li W."/>
            <person name="Zhang P."/>
        </authorList>
    </citation>
    <scope>NUCLEOTIDE SEQUENCE [LARGE SCALE GENOMIC DNA]</scope>
    <source>
        <strain evidence="8">DYQJB</strain>
        <tissue evidence="8">Leaf</tissue>
    </source>
</reference>
<organism evidence="8 9">
    <name type="scientific">Flemingia macrophylla</name>
    <dbReference type="NCBI Taxonomy" id="520843"/>
    <lineage>
        <taxon>Eukaryota</taxon>
        <taxon>Viridiplantae</taxon>
        <taxon>Streptophyta</taxon>
        <taxon>Embryophyta</taxon>
        <taxon>Tracheophyta</taxon>
        <taxon>Spermatophyta</taxon>
        <taxon>Magnoliopsida</taxon>
        <taxon>eudicotyledons</taxon>
        <taxon>Gunneridae</taxon>
        <taxon>Pentapetalae</taxon>
        <taxon>rosids</taxon>
        <taxon>fabids</taxon>
        <taxon>Fabales</taxon>
        <taxon>Fabaceae</taxon>
        <taxon>Papilionoideae</taxon>
        <taxon>50 kb inversion clade</taxon>
        <taxon>NPAAA clade</taxon>
        <taxon>indigoferoid/millettioid clade</taxon>
        <taxon>Phaseoleae</taxon>
        <taxon>Flemingia</taxon>
    </lineage>
</organism>
<evidence type="ECO:0000313" key="9">
    <source>
        <dbReference type="Proteomes" id="UP001603857"/>
    </source>
</evidence>
<keyword evidence="2" id="KW-0808">Transferase</keyword>
<evidence type="ECO:0000256" key="3">
    <source>
        <dbReference type="ARBA" id="ARBA00022741"/>
    </source>
</evidence>
<dbReference type="InterPro" id="IPR011009">
    <property type="entry name" value="Kinase-like_dom_sf"/>
</dbReference>
<dbReference type="PROSITE" id="PS50011">
    <property type="entry name" value="PROTEIN_KINASE_DOM"/>
    <property type="match status" value="1"/>
</dbReference>
<keyword evidence="1" id="KW-0723">Serine/threonine-protein kinase</keyword>
<dbReference type="InterPro" id="IPR000719">
    <property type="entry name" value="Prot_kinase_dom"/>
</dbReference>
<sequence length="177" mass="19712">MAPEYVIDGSFSMKSDVFSFGILVLEIICGKKNIGLYHIEKNLNLVGHAWTTWKAGEALELIDLNMKESCVISEVLRCLHISLLCVQQYPENRPSMASVILMLESHIELVQPKEHGFFPRNVPIGKDLCSSQKDPSSTNDPSCMRDTRQRTAGPFKPVIWGTGLKGHVFNAPVQVAD</sequence>
<keyword evidence="5" id="KW-0067">ATP-binding</keyword>
<keyword evidence="3" id="KW-0547">Nucleotide-binding</keyword>
<dbReference type="EMBL" id="JBGMDY010000007">
    <property type="protein sequence ID" value="KAL2327912.1"/>
    <property type="molecule type" value="Genomic_DNA"/>
</dbReference>
<dbReference type="Proteomes" id="UP001603857">
    <property type="component" value="Unassembled WGS sequence"/>
</dbReference>
<evidence type="ECO:0000256" key="6">
    <source>
        <dbReference type="SAM" id="MobiDB-lite"/>
    </source>
</evidence>
<evidence type="ECO:0000259" key="7">
    <source>
        <dbReference type="PROSITE" id="PS50011"/>
    </source>
</evidence>
<dbReference type="InterPro" id="IPR001245">
    <property type="entry name" value="Ser-Thr/Tyr_kinase_cat_dom"/>
</dbReference>
<evidence type="ECO:0000256" key="2">
    <source>
        <dbReference type="ARBA" id="ARBA00022679"/>
    </source>
</evidence>
<keyword evidence="9" id="KW-1185">Reference proteome</keyword>
<name>A0ABD1LWK1_9FABA</name>
<gene>
    <name evidence="8" type="ORF">Fmac_021339</name>
</gene>
<dbReference type="GO" id="GO:0004674">
    <property type="term" value="F:protein serine/threonine kinase activity"/>
    <property type="evidence" value="ECO:0007669"/>
    <property type="project" value="UniProtKB-KW"/>
</dbReference>
<comment type="caution">
    <text evidence="8">The sequence shown here is derived from an EMBL/GenBank/DDBJ whole genome shotgun (WGS) entry which is preliminary data.</text>
</comment>
<dbReference type="Pfam" id="PF07714">
    <property type="entry name" value="PK_Tyr_Ser-Thr"/>
    <property type="match status" value="1"/>
</dbReference>
<proteinExistence type="predicted"/>
<dbReference type="PANTHER" id="PTHR27002:SF616">
    <property type="entry name" value="RECEPTOR-LIKE SERINE_THREONINE-PROTEIN KINASE"/>
    <property type="match status" value="1"/>
</dbReference>
<dbReference type="Gene3D" id="1.10.510.10">
    <property type="entry name" value="Transferase(Phosphotransferase) domain 1"/>
    <property type="match status" value="1"/>
</dbReference>
<evidence type="ECO:0000256" key="5">
    <source>
        <dbReference type="ARBA" id="ARBA00022840"/>
    </source>
</evidence>
<feature type="domain" description="Protein kinase" evidence="7">
    <location>
        <begin position="1"/>
        <end position="118"/>
    </location>
</feature>
<evidence type="ECO:0000256" key="1">
    <source>
        <dbReference type="ARBA" id="ARBA00022527"/>
    </source>
</evidence>
<accession>A0ABD1LWK1</accession>
<keyword evidence="4" id="KW-0418">Kinase</keyword>
<feature type="region of interest" description="Disordered" evidence="6">
    <location>
        <begin position="129"/>
        <end position="149"/>
    </location>
</feature>
<protein>
    <recommendedName>
        <fullName evidence="7">Protein kinase domain-containing protein</fullName>
    </recommendedName>
</protein>
<dbReference type="GO" id="GO:0005524">
    <property type="term" value="F:ATP binding"/>
    <property type="evidence" value="ECO:0007669"/>
    <property type="project" value="UniProtKB-KW"/>
</dbReference>
<evidence type="ECO:0000313" key="8">
    <source>
        <dbReference type="EMBL" id="KAL2327912.1"/>
    </source>
</evidence>
<dbReference type="PANTHER" id="PTHR27002">
    <property type="entry name" value="RECEPTOR-LIKE SERINE/THREONINE-PROTEIN KINASE SD1-8"/>
    <property type="match status" value="1"/>
</dbReference>